<evidence type="ECO:0000256" key="1">
    <source>
        <dbReference type="SAM" id="MobiDB-lite"/>
    </source>
</evidence>
<feature type="compositionally biased region" description="Basic and acidic residues" evidence="1">
    <location>
        <begin position="99"/>
        <end position="110"/>
    </location>
</feature>
<accession>A0A645H1W3</accession>
<dbReference type="EMBL" id="VSSQ01085333">
    <property type="protein sequence ID" value="MPN33027.1"/>
    <property type="molecule type" value="Genomic_DNA"/>
</dbReference>
<evidence type="ECO:0000313" key="2">
    <source>
        <dbReference type="EMBL" id="MPN33027.1"/>
    </source>
</evidence>
<feature type="region of interest" description="Disordered" evidence="1">
    <location>
        <begin position="99"/>
        <end position="134"/>
    </location>
</feature>
<comment type="caution">
    <text evidence="2">The sequence shown here is derived from an EMBL/GenBank/DDBJ whole genome shotgun (WGS) entry which is preliminary data.</text>
</comment>
<proteinExistence type="predicted"/>
<sequence>MRLPCINRNLPPQCRIPGEFQRWRGGTVRGGSASGRRSSCRRGGEKLPRKRPCLSTCVSSRRWFLHNGPLRDFLPAGGLRKRRHRHVLFPRGRKVFPWRPDRACHRRPDTSHNGLSRRPDRSGAPSGFPDFSHG</sequence>
<reference evidence="2" key="1">
    <citation type="submission" date="2019-08" db="EMBL/GenBank/DDBJ databases">
        <authorList>
            <person name="Kucharzyk K."/>
            <person name="Murdoch R.W."/>
            <person name="Higgins S."/>
            <person name="Loffler F."/>
        </authorList>
    </citation>
    <scope>NUCLEOTIDE SEQUENCE</scope>
</reference>
<name>A0A645H1W3_9ZZZZ</name>
<gene>
    <name evidence="2" type="ORF">SDC9_180510</name>
</gene>
<feature type="region of interest" description="Disordered" evidence="1">
    <location>
        <begin position="25"/>
        <end position="51"/>
    </location>
</feature>
<dbReference type="AlphaFoldDB" id="A0A645H1W3"/>
<protein>
    <submittedName>
        <fullName evidence="2">Uncharacterized protein</fullName>
    </submittedName>
</protein>
<organism evidence="2">
    <name type="scientific">bioreactor metagenome</name>
    <dbReference type="NCBI Taxonomy" id="1076179"/>
    <lineage>
        <taxon>unclassified sequences</taxon>
        <taxon>metagenomes</taxon>
        <taxon>ecological metagenomes</taxon>
    </lineage>
</organism>